<dbReference type="SUPFAM" id="SSF109604">
    <property type="entry name" value="HD-domain/PDEase-like"/>
    <property type="match status" value="1"/>
</dbReference>
<dbReference type="PROSITE" id="PS50883">
    <property type="entry name" value="EAL"/>
    <property type="match status" value="1"/>
</dbReference>
<dbReference type="PROSITE" id="PS51833">
    <property type="entry name" value="HDOD"/>
    <property type="match status" value="1"/>
</dbReference>
<evidence type="ECO:0000313" key="4">
    <source>
        <dbReference type="Proteomes" id="UP001528823"/>
    </source>
</evidence>
<keyword evidence="4" id="KW-1185">Reference proteome</keyword>
<feature type="domain" description="HDOD" evidence="2">
    <location>
        <begin position="199"/>
        <end position="384"/>
    </location>
</feature>
<dbReference type="RefSeq" id="WP_274691850.1">
    <property type="nucleotide sequence ID" value="NZ_JAPMOU010000069.1"/>
</dbReference>
<organism evidence="3 4">
    <name type="scientific">Spartinivicinus poritis</name>
    <dbReference type="NCBI Taxonomy" id="2994640"/>
    <lineage>
        <taxon>Bacteria</taxon>
        <taxon>Pseudomonadati</taxon>
        <taxon>Pseudomonadota</taxon>
        <taxon>Gammaproteobacteria</taxon>
        <taxon>Oceanospirillales</taxon>
        <taxon>Zooshikellaceae</taxon>
        <taxon>Spartinivicinus</taxon>
    </lineage>
</organism>
<evidence type="ECO:0000313" key="3">
    <source>
        <dbReference type="EMBL" id="MDE1465546.1"/>
    </source>
</evidence>
<dbReference type="SMART" id="SM00052">
    <property type="entry name" value="EAL"/>
    <property type="match status" value="1"/>
</dbReference>
<dbReference type="EMBL" id="JAPMOU010000069">
    <property type="protein sequence ID" value="MDE1465546.1"/>
    <property type="molecule type" value="Genomic_DNA"/>
</dbReference>
<dbReference type="InterPro" id="IPR014408">
    <property type="entry name" value="dGMP_Pdiesterase_EAL/HD-GYP"/>
</dbReference>
<dbReference type="InterPro" id="IPR035919">
    <property type="entry name" value="EAL_sf"/>
</dbReference>
<evidence type="ECO:0000259" key="2">
    <source>
        <dbReference type="PROSITE" id="PS51833"/>
    </source>
</evidence>
<protein>
    <submittedName>
        <fullName evidence="3">HDOD domain-containing protein</fullName>
    </submittedName>
</protein>
<name>A0ABT5UGP1_9GAMM</name>
<dbReference type="Pfam" id="PF08668">
    <property type="entry name" value="HDOD"/>
    <property type="match status" value="1"/>
</dbReference>
<dbReference type="InterPro" id="IPR013976">
    <property type="entry name" value="HDOD"/>
</dbReference>
<dbReference type="SUPFAM" id="SSF141868">
    <property type="entry name" value="EAL domain-like"/>
    <property type="match status" value="1"/>
</dbReference>
<reference evidence="3 4" key="1">
    <citation type="submission" date="2022-11" db="EMBL/GenBank/DDBJ databases">
        <title>Spartinivicinus poritis sp. nov., isolated from scleractinian coral Porites lutea.</title>
        <authorList>
            <person name="Zhang G."/>
            <person name="Cai L."/>
            <person name="Wei Q."/>
        </authorList>
    </citation>
    <scope>NUCLEOTIDE SEQUENCE [LARGE SCALE GENOMIC DNA]</scope>
    <source>
        <strain evidence="3 4">A2-2</strain>
    </source>
</reference>
<comment type="caution">
    <text evidence="3">The sequence shown here is derived from an EMBL/GenBank/DDBJ whole genome shotgun (WGS) entry which is preliminary data.</text>
</comment>
<feature type="domain" description="EAL" evidence="1">
    <location>
        <begin position="1"/>
        <end position="205"/>
    </location>
</feature>
<gene>
    <name evidence="3" type="ORF">ORQ98_26650</name>
</gene>
<dbReference type="InterPro" id="IPR052340">
    <property type="entry name" value="RNase_Y/CdgJ"/>
</dbReference>
<dbReference type="Pfam" id="PF00563">
    <property type="entry name" value="EAL"/>
    <property type="match status" value="1"/>
</dbReference>
<sequence length="403" mass="45587">MTEIAALLARQPIVDQSKKLQGYELLFRSDTPNALQATDGDRVTSELLDNVFSAFDLDELVGDNPAYINCTRNLLLQKTLINPDRFVLEVLEDVKLDKELLTCLKKLRDEGFTIALDDFELDSQTIKAIPFVDIIKIDVLVHNKEEIATLFNTLKQHKVKLLAEKVENYQMFEYCKQLGFELFQGYFLCKPEILSGKKMESNKLVVMELVTKLQNPEIDFDELAGIIDKDPSIAYKLLKLVNSSFYHRGKNVESIRQAITILGLTQVRNLVTILMLSKLTDKPNELTITALVRAMMCQLLAKNTTGTDPGGSFLVGLLSTLDAFMDQPLNELVASMPIPDSYKEAIIHFNGLMGTILVNTMLYEQGAWQKINWCELSEHNITDYAMRDAYYNSLKAAQALQNL</sequence>
<proteinExistence type="predicted"/>
<evidence type="ECO:0000259" key="1">
    <source>
        <dbReference type="PROSITE" id="PS50883"/>
    </source>
</evidence>
<accession>A0ABT5UGP1</accession>
<dbReference type="PIRSF" id="PIRSF003180">
    <property type="entry name" value="DiGMPpdiest_YuxH"/>
    <property type="match status" value="1"/>
</dbReference>
<dbReference type="PANTHER" id="PTHR33525:SF4">
    <property type="entry name" value="CYCLIC DI-GMP PHOSPHODIESTERASE CDGJ"/>
    <property type="match status" value="1"/>
</dbReference>
<dbReference type="Proteomes" id="UP001528823">
    <property type="component" value="Unassembled WGS sequence"/>
</dbReference>
<dbReference type="Gene3D" id="1.10.3210.10">
    <property type="entry name" value="Hypothetical protein af1432"/>
    <property type="match status" value="1"/>
</dbReference>
<dbReference type="InterPro" id="IPR001633">
    <property type="entry name" value="EAL_dom"/>
</dbReference>
<dbReference type="Gene3D" id="3.20.20.450">
    <property type="entry name" value="EAL domain"/>
    <property type="match status" value="1"/>
</dbReference>
<dbReference type="PANTHER" id="PTHR33525">
    <property type="match status" value="1"/>
</dbReference>